<reference evidence="3" key="1">
    <citation type="submission" date="2022-01" db="EMBL/GenBank/DDBJ databases">
        <authorList>
            <person name="Braso-Vives M."/>
        </authorList>
    </citation>
    <scope>NUCLEOTIDE SEQUENCE</scope>
</reference>
<keyword evidence="1" id="KW-0175">Coiled coil</keyword>
<evidence type="ECO:0000256" key="1">
    <source>
        <dbReference type="SAM" id="Coils"/>
    </source>
</evidence>
<dbReference type="PANTHER" id="PTHR23039">
    <property type="entry name" value="NANCE-HORAN SYNDROME PROTEIN"/>
    <property type="match status" value="1"/>
</dbReference>
<dbReference type="Proteomes" id="UP000838412">
    <property type="component" value="Chromosome 1"/>
</dbReference>
<evidence type="ECO:0000313" key="4">
    <source>
        <dbReference type="Proteomes" id="UP000838412"/>
    </source>
</evidence>
<gene>
    <name evidence="3" type="primary">WASF3</name>
    <name evidence="3" type="ORF">BLAG_LOCUS444</name>
</gene>
<feature type="region of interest" description="Disordered" evidence="2">
    <location>
        <begin position="1"/>
        <end position="31"/>
    </location>
</feature>
<dbReference type="GO" id="GO:0030154">
    <property type="term" value="P:cell differentiation"/>
    <property type="evidence" value="ECO:0007669"/>
    <property type="project" value="TreeGrafter"/>
</dbReference>
<dbReference type="PANTHER" id="PTHR23039:SF9">
    <property type="entry name" value="LOW QUALITY PROTEIN: NHS-LIKE PROTEIN 1"/>
    <property type="match status" value="1"/>
</dbReference>
<dbReference type="Gene3D" id="1.20.5.340">
    <property type="match status" value="1"/>
</dbReference>
<organism evidence="3 4">
    <name type="scientific">Branchiostoma lanceolatum</name>
    <name type="common">Common lancelet</name>
    <name type="synonym">Amphioxus lanceolatum</name>
    <dbReference type="NCBI Taxonomy" id="7740"/>
    <lineage>
        <taxon>Eukaryota</taxon>
        <taxon>Metazoa</taxon>
        <taxon>Chordata</taxon>
        <taxon>Cephalochordata</taxon>
        <taxon>Leptocardii</taxon>
        <taxon>Amphioxiformes</taxon>
        <taxon>Branchiostomatidae</taxon>
        <taxon>Branchiostoma</taxon>
    </lineage>
</organism>
<name>A0A8J9VXV4_BRALA</name>
<feature type="coiled-coil region" evidence="1">
    <location>
        <begin position="46"/>
        <end position="94"/>
    </location>
</feature>
<dbReference type="OrthoDB" id="1060785at2759"/>
<keyword evidence="4" id="KW-1185">Reference proteome</keyword>
<protein>
    <submittedName>
        <fullName evidence="3">WASF3 protein</fullName>
    </submittedName>
</protein>
<dbReference type="EMBL" id="OV696686">
    <property type="protein sequence ID" value="CAH1227332.1"/>
    <property type="molecule type" value="Genomic_DNA"/>
</dbReference>
<proteinExistence type="predicted"/>
<sequence length="104" mass="11351">MPFPKRSVKPEALGERPGSGPGTQVGPPAVWDDLDAVTNSMLAGTLRQLADLLKNATDIFDDLDSELHRVACRSEKLLTRIENVEDKVKGLDARSVPIRLVETT</sequence>
<evidence type="ECO:0000313" key="3">
    <source>
        <dbReference type="EMBL" id="CAH1227332.1"/>
    </source>
</evidence>
<accession>A0A8J9VXV4</accession>
<dbReference type="AlphaFoldDB" id="A0A8J9VXV4"/>
<evidence type="ECO:0000256" key="2">
    <source>
        <dbReference type="SAM" id="MobiDB-lite"/>
    </source>
</evidence>